<keyword evidence="1" id="KW-1133">Transmembrane helix</keyword>
<feature type="transmembrane region" description="Helical" evidence="1">
    <location>
        <begin position="255"/>
        <end position="272"/>
    </location>
</feature>
<feature type="transmembrane region" description="Helical" evidence="1">
    <location>
        <begin position="422"/>
        <end position="439"/>
    </location>
</feature>
<comment type="caution">
    <text evidence="2">The sequence shown here is derived from an EMBL/GenBank/DDBJ whole genome shotgun (WGS) entry which is preliminary data.</text>
</comment>
<feature type="transmembrane region" description="Helical" evidence="1">
    <location>
        <begin position="396"/>
        <end position="416"/>
    </location>
</feature>
<feature type="transmembrane region" description="Helical" evidence="1">
    <location>
        <begin position="172"/>
        <end position="192"/>
    </location>
</feature>
<evidence type="ECO:0000313" key="3">
    <source>
        <dbReference type="Proteomes" id="UP000034917"/>
    </source>
</evidence>
<accession>A0A0G0IRA4</accession>
<organism evidence="2 3">
    <name type="scientific">Candidatus Roizmanbacteria bacterium GW2011_GWC2_37_13</name>
    <dbReference type="NCBI Taxonomy" id="1618486"/>
    <lineage>
        <taxon>Bacteria</taxon>
        <taxon>Candidatus Roizmaniibacteriota</taxon>
    </lineage>
</organism>
<evidence type="ECO:0008006" key="4">
    <source>
        <dbReference type="Google" id="ProtNLM"/>
    </source>
</evidence>
<feature type="transmembrane region" description="Helical" evidence="1">
    <location>
        <begin position="451"/>
        <end position="471"/>
    </location>
</feature>
<feature type="transmembrane region" description="Helical" evidence="1">
    <location>
        <begin position="305"/>
        <end position="327"/>
    </location>
</feature>
<evidence type="ECO:0000256" key="1">
    <source>
        <dbReference type="SAM" id="Phobius"/>
    </source>
</evidence>
<reference evidence="2 3" key="1">
    <citation type="journal article" date="2015" name="Nature">
        <title>rRNA introns, odd ribosomes, and small enigmatic genomes across a large radiation of phyla.</title>
        <authorList>
            <person name="Brown C.T."/>
            <person name="Hug L.A."/>
            <person name="Thomas B.C."/>
            <person name="Sharon I."/>
            <person name="Castelle C.J."/>
            <person name="Singh A."/>
            <person name="Wilkins M.J."/>
            <person name="Williams K.H."/>
            <person name="Banfield J.F."/>
        </authorList>
    </citation>
    <scope>NUCLEOTIDE SEQUENCE [LARGE SCALE GENOMIC DNA]</scope>
</reference>
<keyword evidence="1" id="KW-0812">Transmembrane</keyword>
<proteinExistence type="predicted"/>
<sequence>MFYLGYGITAIIIPNKLKGYAFWFTPWYGTIYLIVFSVLMSSLGLPMKIIAPAILVFSSILNGYILFLKKNILKFDRSEDFLTAFLILFSIFFNLYPLIRLVNYPTTISFGNNDIGDYVGASDFLLSNSLLDAFITKASFGADNMLVGAFRWGPNFIYSFFQYLFRLKAYQISYIVQVTFFSLAVSLTYILVKYLYKKSIMTLILSFILTAFNVNLLYMLYHNFFPHILFRGLTIFLLIHAINYFYSNEKSNQDFSQALVISLGLSTIYFSYQEIAPFFVIPFALFFIFKLILREKTKELLNKLIGIALITLTMSLPSIIYSFRFLVNMLKPSSLSNLPIGWQVFRSEVPFANPFEALGFYSIHSYPPLPSLIAIFFSLLVIVILVIGFLKIRYKLLIFSFLIIFIGILLKAIFINQNFFDYARIISYTLPIFISILVIGFESSFKKNKTILYSIVVLMVISEFFMAYKLVKRFVSEGLTVNKQYISLQEIQKEKQFINEPLYLENDIKQGIPFWNYMWLPYFLNLNRIPILPVVAESGKKLTVPENSLVLVHKPNTYVNSPRIVLKDIIWENDYFRIGRLCSNDQCLMSSSENLSTINFGLSSFEDSLLLSGWSASEPENRWTEGKQSSLRLINNDGVKSKIIIEALTLKSPQIVTITIDGEYVGSFSPSEMFGKYVVEFKKPLPVGSHSLLFSYAHTYKPSEISRSADNRDLAVNFKRISLE</sequence>
<feature type="transmembrane region" description="Helical" evidence="1">
    <location>
        <begin position="227"/>
        <end position="246"/>
    </location>
</feature>
<feature type="transmembrane region" description="Helical" evidence="1">
    <location>
        <begin position="80"/>
        <end position="99"/>
    </location>
</feature>
<feature type="transmembrane region" description="Helical" evidence="1">
    <location>
        <begin position="49"/>
        <end position="68"/>
    </location>
</feature>
<keyword evidence="1" id="KW-0472">Membrane</keyword>
<protein>
    <recommendedName>
        <fullName evidence="4">Glycosyltransferase RgtA/B/C/D-like domain-containing protein</fullName>
    </recommendedName>
</protein>
<dbReference type="Proteomes" id="UP000034917">
    <property type="component" value="Unassembled WGS sequence"/>
</dbReference>
<feature type="transmembrane region" description="Helical" evidence="1">
    <location>
        <begin position="278"/>
        <end position="293"/>
    </location>
</feature>
<feature type="transmembrane region" description="Helical" evidence="1">
    <location>
        <begin position="369"/>
        <end position="389"/>
    </location>
</feature>
<dbReference type="EMBL" id="LBSV01000001">
    <property type="protein sequence ID" value="KKQ26689.1"/>
    <property type="molecule type" value="Genomic_DNA"/>
</dbReference>
<feature type="transmembrane region" description="Helical" evidence="1">
    <location>
        <begin position="199"/>
        <end position="221"/>
    </location>
</feature>
<evidence type="ECO:0000313" key="2">
    <source>
        <dbReference type="EMBL" id="KKQ26689.1"/>
    </source>
</evidence>
<dbReference type="AlphaFoldDB" id="A0A0G0IRA4"/>
<name>A0A0G0IRA4_9BACT</name>
<gene>
    <name evidence="2" type="ORF">US40_C0001G0038</name>
</gene>
<feature type="transmembrane region" description="Helical" evidence="1">
    <location>
        <begin position="20"/>
        <end position="43"/>
    </location>
</feature>